<proteinExistence type="inferred from homology"/>
<dbReference type="InterPro" id="IPR002403">
    <property type="entry name" value="Cyt_P450_E_grp-IV"/>
</dbReference>
<dbReference type="PANTHER" id="PTHR24306:SF7">
    <property type="entry name" value="AHBB"/>
    <property type="match status" value="1"/>
</dbReference>
<dbReference type="EMBL" id="MU001749">
    <property type="protein sequence ID" value="KAF2800342.1"/>
    <property type="molecule type" value="Genomic_DNA"/>
</dbReference>
<accession>A0A6A6XV27</accession>
<dbReference type="GO" id="GO:0004497">
    <property type="term" value="F:monooxygenase activity"/>
    <property type="evidence" value="ECO:0007669"/>
    <property type="project" value="InterPro"/>
</dbReference>
<dbReference type="PANTHER" id="PTHR24306">
    <property type="match status" value="1"/>
</dbReference>
<keyword evidence="7" id="KW-0349">Heme</keyword>
<dbReference type="GO" id="GO:0005789">
    <property type="term" value="C:endoplasmic reticulum membrane"/>
    <property type="evidence" value="ECO:0007669"/>
    <property type="project" value="UniProtKB-SubCell"/>
</dbReference>
<dbReference type="Gene3D" id="1.10.630.10">
    <property type="entry name" value="Cytochrome P450"/>
    <property type="match status" value="1"/>
</dbReference>
<keyword evidence="9" id="KW-1185">Reference proteome</keyword>
<dbReference type="GO" id="GO:0016705">
    <property type="term" value="F:oxidoreductase activity, acting on paired donors, with incorporation or reduction of molecular oxygen"/>
    <property type="evidence" value="ECO:0007669"/>
    <property type="project" value="InterPro"/>
</dbReference>
<keyword evidence="4" id="KW-0443">Lipid metabolism</keyword>
<feature type="binding site" description="axial binding residue" evidence="7">
    <location>
        <position position="512"/>
    </location>
    <ligand>
        <name>heme</name>
        <dbReference type="ChEBI" id="CHEBI:30413"/>
    </ligand>
    <ligandPart>
        <name>Fe</name>
        <dbReference type="ChEBI" id="CHEBI:18248"/>
    </ligandPart>
</feature>
<dbReference type="PRINTS" id="PR00465">
    <property type="entry name" value="EP450IV"/>
</dbReference>
<reference evidence="8" key="1">
    <citation type="journal article" date="2020" name="Stud. Mycol.">
        <title>101 Dothideomycetes genomes: a test case for predicting lifestyles and emergence of pathogens.</title>
        <authorList>
            <person name="Haridas S."/>
            <person name="Albert R."/>
            <person name="Binder M."/>
            <person name="Bloem J."/>
            <person name="Labutti K."/>
            <person name="Salamov A."/>
            <person name="Andreopoulos B."/>
            <person name="Baker S."/>
            <person name="Barry K."/>
            <person name="Bills G."/>
            <person name="Bluhm B."/>
            <person name="Cannon C."/>
            <person name="Castanera R."/>
            <person name="Culley D."/>
            <person name="Daum C."/>
            <person name="Ezra D."/>
            <person name="Gonzalez J."/>
            <person name="Henrissat B."/>
            <person name="Kuo A."/>
            <person name="Liang C."/>
            <person name="Lipzen A."/>
            <person name="Lutzoni F."/>
            <person name="Magnuson J."/>
            <person name="Mondo S."/>
            <person name="Nolan M."/>
            <person name="Ohm R."/>
            <person name="Pangilinan J."/>
            <person name="Park H.-J."/>
            <person name="Ramirez L."/>
            <person name="Alfaro M."/>
            <person name="Sun H."/>
            <person name="Tritt A."/>
            <person name="Yoshinaga Y."/>
            <person name="Zwiers L.-H."/>
            <person name="Turgeon B."/>
            <person name="Goodwin S."/>
            <person name="Spatafora J."/>
            <person name="Crous P."/>
            <person name="Grigoriev I."/>
        </authorList>
    </citation>
    <scope>NUCLEOTIDE SEQUENCE</scope>
    <source>
        <strain evidence="8">CBS 109.77</strain>
    </source>
</reference>
<evidence type="ECO:0000313" key="8">
    <source>
        <dbReference type="EMBL" id="KAF2800342.1"/>
    </source>
</evidence>
<evidence type="ECO:0000313" key="9">
    <source>
        <dbReference type="Proteomes" id="UP000799757"/>
    </source>
</evidence>
<gene>
    <name evidence="8" type="ORF">K505DRAFT_228996</name>
</gene>
<evidence type="ECO:0000256" key="2">
    <source>
        <dbReference type="ARBA" id="ARBA00004389"/>
    </source>
</evidence>
<keyword evidence="4" id="KW-0444">Lipid biosynthesis</keyword>
<evidence type="ECO:0000256" key="6">
    <source>
        <dbReference type="ARBA" id="ARBA00023004"/>
    </source>
</evidence>
<comment type="subcellular location">
    <subcellularLocation>
        <location evidence="2">Endoplasmic reticulum membrane</location>
        <topology evidence="2">Single-pass membrane protein</topology>
    </subcellularLocation>
</comment>
<dbReference type="InterPro" id="IPR036396">
    <property type="entry name" value="Cyt_P450_sf"/>
</dbReference>
<evidence type="ECO:0000256" key="5">
    <source>
        <dbReference type="ARBA" id="ARBA00022723"/>
    </source>
</evidence>
<name>A0A6A6XV27_9PLEO</name>
<evidence type="ECO:0000256" key="7">
    <source>
        <dbReference type="PIRSR" id="PIRSR602403-1"/>
    </source>
</evidence>
<protein>
    <submittedName>
        <fullName evidence="8">Cytochrome P450</fullName>
    </submittedName>
</protein>
<comment type="cofactor">
    <cofactor evidence="1 7">
        <name>heme</name>
        <dbReference type="ChEBI" id="CHEBI:30413"/>
    </cofactor>
</comment>
<sequence>MGLLHSLQEHSYTQAVLASPGKSLLSALAIVCLVTRIITGTRSYIARNNNDGPTKTVNRISYWIPWVGSAISFARNIEGTISSDRDHTGDGIFSYRIGNSFYYVVNMPSIVQQIFAQRGNTLNKQNTLEWFMRTTFDDKGASKNEPEAFHGHHHGLSLMLKEDFIHEATGRTVKSLEVEAARLVTSAPWSSPDAPGKEMELWEEAGNVKFNTDGSFEADFFRLVVNFMGQIVIDNMWGKALIKNHPNLQQDMWDFDAGLHHLVTKLLTNVTAAGRRAVSARDRLNVAMQEWHEAVAAKQAGLAASEKWGDLSDTSAIMEQRVKIWTEHRASPVLQRTNDVAIIWGVNVNSNKNVFWMLLQIYSRRTLLSDIRDEIAPYVRVSRDGARTASGLPKLDIDVEGLTHNCPVIKAAFYETMRMHMSGLGIREVIRPVTLRESASDAEKFGKKRPQAYTIPAGATLVMSNGTMQMDQRIFAEPDKFIPERFIEEGPDGKPKVSMRNLNVFGGGLYKCKGRYFAEKEVLIFAASLLVMWDVAPVVGEDIVMPQMGIGGASRSPKEDIRVRLTRRYN</sequence>
<dbReference type="CDD" id="cd11040">
    <property type="entry name" value="CYP7_CYP8-like"/>
    <property type="match status" value="1"/>
</dbReference>
<dbReference type="InterPro" id="IPR001128">
    <property type="entry name" value="Cyt_P450"/>
</dbReference>
<keyword evidence="6 7" id="KW-0408">Iron</keyword>
<dbReference type="GO" id="GO:0020037">
    <property type="term" value="F:heme binding"/>
    <property type="evidence" value="ECO:0007669"/>
    <property type="project" value="InterPro"/>
</dbReference>
<dbReference type="Proteomes" id="UP000799757">
    <property type="component" value="Unassembled WGS sequence"/>
</dbReference>
<keyword evidence="5 7" id="KW-0479">Metal-binding</keyword>
<evidence type="ECO:0000256" key="4">
    <source>
        <dbReference type="ARBA" id="ARBA00022516"/>
    </source>
</evidence>
<evidence type="ECO:0000256" key="1">
    <source>
        <dbReference type="ARBA" id="ARBA00001971"/>
    </source>
</evidence>
<dbReference type="OrthoDB" id="3366823at2759"/>
<dbReference type="AlphaFoldDB" id="A0A6A6XV27"/>
<evidence type="ECO:0000256" key="3">
    <source>
        <dbReference type="ARBA" id="ARBA00010617"/>
    </source>
</evidence>
<dbReference type="Pfam" id="PF00067">
    <property type="entry name" value="p450"/>
    <property type="match status" value="1"/>
</dbReference>
<dbReference type="GO" id="GO:0005506">
    <property type="term" value="F:iron ion binding"/>
    <property type="evidence" value="ECO:0007669"/>
    <property type="project" value="InterPro"/>
</dbReference>
<organism evidence="8 9">
    <name type="scientific">Melanomma pulvis-pyrius CBS 109.77</name>
    <dbReference type="NCBI Taxonomy" id="1314802"/>
    <lineage>
        <taxon>Eukaryota</taxon>
        <taxon>Fungi</taxon>
        <taxon>Dikarya</taxon>
        <taxon>Ascomycota</taxon>
        <taxon>Pezizomycotina</taxon>
        <taxon>Dothideomycetes</taxon>
        <taxon>Pleosporomycetidae</taxon>
        <taxon>Pleosporales</taxon>
        <taxon>Melanommataceae</taxon>
        <taxon>Melanomma</taxon>
    </lineage>
</organism>
<dbReference type="SUPFAM" id="SSF48264">
    <property type="entry name" value="Cytochrome P450"/>
    <property type="match status" value="1"/>
</dbReference>
<comment type="similarity">
    <text evidence="3">Belongs to the cytochrome P450 family.</text>
</comment>